<name>L9X5X2_9EURY</name>
<dbReference type="GO" id="GO:0008175">
    <property type="term" value="F:tRNA methyltransferase activity"/>
    <property type="evidence" value="ECO:0007669"/>
    <property type="project" value="UniProtKB-ARBA"/>
</dbReference>
<dbReference type="InterPro" id="IPR013216">
    <property type="entry name" value="Methyltransf_11"/>
</dbReference>
<reference evidence="4 5" key="1">
    <citation type="journal article" date="2014" name="PLoS Genet.">
        <title>Phylogenetically driven sequencing of extremely halophilic archaea reveals strategies for static and dynamic osmo-response.</title>
        <authorList>
            <person name="Becker E.A."/>
            <person name="Seitzer P.M."/>
            <person name="Tritt A."/>
            <person name="Larsen D."/>
            <person name="Krusor M."/>
            <person name="Yao A.I."/>
            <person name="Wu D."/>
            <person name="Madern D."/>
            <person name="Eisen J.A."/>
            <person name="Darling A.E."/>
            <person name="Facciotti M.T."/>
        </authorList>
    </citation>
    <scope>NUCLEOTIDE SEQUENCE [LARGE SCALE GENOMIC DNA]</scope>
    <source>
        <strain evidence="4 5">DSM 10524</strain>
    </source>
</reference>
<dbReference type="GO" id="GO:0032259">
    <property type="term" value="P:methylation"/>
    <property type="evidence" value="ECO:0007669"/>
    <property type="project" value="UniProtKB-KW"/>
</dbReference>
<sequence>MNVTQDYSGLRRIRRWSRFAWANVVVTTTARVIERFLRARALRATEMDHRRAVRDTYDRIATHFASTREYAWPEVEAFLEEPAPKGAVGLDLGCGNCRHAQLLADADGIDRVIGLDVSRGLLETGRERAHEREFDVSLVQGDASSLPLTDDSVDVAVYVATLHHLPTRATRLASLDELARVLAPDGRALVSAWSTAHDRFDETEGFDTTVEWTLPGGEAVDRFYHIYDPAEFERDLEASALEVVEWELSSGNCYATVAGGERVPRAETE</sequence>
<keyword evidence="2 4" id="KW-0808">Transferase</keyword>
<dbReference type="AlphaFoldDB" id="L9X5X2"/>
<dbReference type="PANTHER" id="PTHR13069">
    <property type="entry name" value="ALKYLATED DNA REPAIR PROTEIN ALKB HOMOLOG 8"/>
    <property type="match status" value="1"/>
</dbReference>
<dbReference type="GO" id="GO:0008757">
    <property type="term" value="F:S-adenosylmethionine-dependent methyltransferase activity"/>
    <property type="evidence" value="ECO:0007669"/>
    <property type="project" value="InterPro"/>
</dbReference>
<keyword evidence="1 4" id="KW-0489">Methyltransferase</keyword>
<dbReference type="EMBL" id="AOIB01000025">
    <property type="protein sequence ID" value="ELY57085.1"/>
    <property type="molecule type" value="Genomic_DNA"/>
</dbReference>
<evidence type="ECO:0000256" key="1">
    <source>
        <dbReference type="ARBA" id="ARBA00022603"/>
    </source>
</evidence>
<dbReference type="InterPro" id="IPR029063">
    <property type="entry name" value="SAM-dependent_MTases_sf"/>
</dbReference>
<evidence type="ECO:0000313" key="5">
    <source>
        <dbReference type="Proteomes" id="UP000011688"/>
    </source>
</evidence>
<keyword evidence="5" id="KW-1185">Reference proteome</keyword>
<proteinExistence type="predicted"/>
<accession>L9X5X2</accession>
<organism evidence="4 5">
    <name type="scientific">Natronococcus amylolyticus DSM 10524</name>
    <dbReference type="NCBI Taxonomy" id="1227497"/>
    <lineage>
        <taxon>Archaea</taxon>
        <taxon>Methanobacteriati</taxon>
        <taxon>Methanobacteriota</taxon>
        <taxon>Stenosarchaea group</taxon>
        <taxon>Halobacteria</taxon>
        <taxon>Halobacteriales</taxon>
        <taxon>Natrialbaceae</taxon>
        <taxon>Natronococcus</taxon>
    </lineage>
</organism>
<dbReference type="CDD" id="cd02440">
    <property type="entry name" value="AdoMet_MTases"/>
    <property type="match status" value="1"/>
</dbReference>
<dbReference type="Proteomes" id="UP000011688">
    <property type="component" value="Unassembled WGS sequence"/>
</dbReference>
<gene>
    <name evidence="4" type="ORF">C491_11278</name>
</gene>
<dbReference type="eggNOG" id="arCOG04583">
    <property type="taxonomic scope" value="Archaea"/>
</dbReference>
<feature type="domain" description="Methyltransferase type 11" evidence="3">
    <location>
        <begin position="90"/>
        <end position="189"/>
    </location>
</feature>
<comment type="caution">
    <text evidence="4">The sequence shown here is derived from an EMBL/GenBank/DDBJ whole genome shotgun (WGS) entry which is preliminary data.</text>
</comment>
<dbReference type="PANTHER" id="PTHR13069:SF21">
    <property type="entry name" value="ALKYLATED DNA REPAIR PROTEIN ALKB HOMOLOG 8"/>
    <property type="match status" value="1"/>
</dbReference>
<dbReference type="InterPro" id="IPR051422">
    <property type="entry name" value="AlkB_tRNA_MeTrf/Diox"/>
</dbReference>
<dbReference type="Gene3D" id="3.40.50.150">
    <property type="entry name" value="Vaccinia Virus protein VP39"/>
    <property type="match status" value="1"/>
</dbReference>
<dbReference type="PATRIC" id="fig|1227497.3.peg.2325"/>
<dbReference type="Pfam" id="PF08241">
    <property type="entry name" value="Methyltransf_11"/>
    <property type="match status" value="1"/>
</dbReference>
<evidence type="ECO:0000259" key="3">
    <source>
        <dbReference type="Pfam" id="PF08241"/>
    </source>
</evidence>
<dbReference type="STRING" id="1227497.C491_11278"/>
<protein>
    <submittedName>
        <fullName evidence="4">Methyltransferase type 11</fullName>
    </submittedName>
</protein>
<dbReference type="SUPFAM" id="SSF53335">
    <property type="entry name" value="S-adenosyl-L-methionine-dependent methyltransferases"/>
    <property type="match status" value="1"/>
</dbReference>
<evidence type="ECO:0000313" key="4">
    <source>
        <dbReference type="EMBL" id="ELY57085.1"/>
    </source>
</evidence>
<dbReference type="GO" id="GO:0006400">
    <property type="term" value="P:tRNA modification"/>
    <property type="evidence" value="ECO:0007669"/>
    <property type="project" value="UniProtKB-ARBA"/>
</dbReference>
<evidence type="ECO:0000256" key="2">
    <source>
        <dbReference type="ARBA" id="ARBA00022679"/>
    </source>
</evidence>